<dbReference type="PANTHER" id="PTHR33112">
    <property type="entry name" value="DOMAIN PROTEIN, PUTATIVE-RELATED"/>
    <property type="match status" value="1"/>
</dbReference>
<organism evidence="2 3">
    <name type="scientific">Aplosporella prunicola CBS 121167</name>
    <dbReference type="NCBI Taxonomy" id="1176127"/>
    <lineage>
        <taxon>Eukaryota</taxon>
        <taxon>Fungi</taxon>
        <taxon>Dikarya</taxon>
        <taxon>Ascomycota</taxon>
        <taxon>Pezizomycotina</taxon>
        <taxon>Dothideomycetes</taxon>
        <taxon>Dothideomycetes incertae sedis</taxon>
        <taxon>Botryosphaeriales</taxon>
        <taxon>Aplosporellaceae</taxon>
        <taxon>Aplosporella</taxon>
    </lineage>
</organism>
<sequence>MLPLHPLRLLLGQPPGVVCYRCGRPPESHRGQARSCRPILGATRHCAKGERYLPTFGLHNDREDILPLHPLGPTTSSPHTFKLANLWLDKCLNNHSECTSRFTPGDRLPTRLIEIRTHDPKRPKSARLRWGATLPTGTTYVTLSHCWGVERFLTLTTQNEAHMMNEVPLDALAIKFRDAIEITSGLGFGYLWIDSLCILQDSPEDWGAESARMAQVFEHSALTIAATCSPSASFGCFAKRPAHSDSCLLPEGASSILDGKASWLTTQKKEDAFWLENVESHSLPLQMRGWTLQERLLSPRILYFSNDGIFWECNKVCASEIWHSHNRTPKQWISLLKIPPTISKKMTISWHELWITLLVDYSQRLLSYPDRDKLVAVSGIAKAFQNLLRERYFAGLWEGDMLRALCWQKSYSPDTSPMSPEALLYRAPSWSWASVDGKLEFDLRWYKSPKELRYLAEIKHVEADLATEDPMGQLKGGSIKLMGFPMHLLVYPNSAIPADTCNGWLKCVWDKRFQNITWDREPTRVTYPRNLWCLPIVHRSLPNSGTLNHIFCLLLEPADPESETPNKFYRVGLLAQSNFLSKYQWELEDSREITII</sequence>
<protein>
    <recommendedName>
        <fullName evidence="1">Heterokaryon incompatibility domain-containing protein</fullName>
    </recommendedName>
</protein>
<dbReference type="AlphaFoldDB" id="A0A6A6BA54"/>
<dbReference type="InterPro" id="IPR010730">
    <property type="entry name" value="HET"/>
</dbReference>
<evidence type="ECO:0000259" key="1">
    <source>
        <dbReference type="Pfam" id="PF06985"/>
    </source>
</evidence>
<proteinExistence type="predicted"/>
<dbReference type="OrthoDB" id="5362512at2759"/>
<evidence type="ECO:0000313" key="2">
    <source>
        <dbReference type="EMBL" id="KAF2140906.1"/>
    </source>
</evidence>
<dbReference type="Proteomes" id="UP000799438">
    <property type="component" value="Unassembled WGS sequence"/>
</dbReference>
<evidence type="ECO:0000313" key="3">
    <source>
        <dbReference type="Proteomes" id="UP000799438"/>
    </source>
</evidence>
<accession>A0A6A6BA54</accession>
<dbReference type="EMBL" id="ML995488">
    <property type="protein sequence ID" value="KAF2140906.1"/>
    <property type="molecule type" value="Genomic_DNA"/>
</dbReference>
<keyword evidence="3" id="KW-1185">Reference proteome</keyword>
<dbReference type="PANTHER" id="PTHR33112:SF8">
    <property type="entry name" value="HETEROKARYON INCOMPATIBILITY DOMAIN-CONTAINING PROTEIN"/>
    <property type="match status" value="1"/>
</dbReference>
<gene>
    <name evidence="2" type="ORF">K452DRAFT_42686</name>
</gene>
<dbReference type="RefSeq" id="XP_033396619.1">
    <property type="nucleotide sequence ID" value="XM_033546654.1"/>
</dbReference>
<dbReference type="Pfam" id="PF06985">
    <property type="entry name" value="HET"/>
    <property type="match status" value="1"/>
</dbReference>
<name>A0A6A6BA54_9PEZI</name>
<feature type="domain" description="Heterokaryon incompatibility" evidence="1">
    <location>
        <begin position="140"/>
        <end position="294"/>
    </location>
</feature>
<dbReference type="GeneID" id="54304160"/>
<reference evidence="2" key="1">
    <citation type="journal article" date="2020" name="Stud. Mycol.">
        <title>101 Dothideomycetes genomes: a test case for predicting lifestyles and emergence of pathogens.</title>
        <authorList>
            <person name="Haridas S."/>
            <person name="Albert R."/>
            <person name="Binder M."/>
            <person name="Bloem J."/>
            <person name="Labutti K."/>
            <person name="Salamov A."/>
            <person name="Andreopoulos B."/>
            <person name="Baker S."/>
            <person name="Barry K."/>
            <person name="Bills G."/>
            <person name="Bluhm B."/>
            <person name="Cannon C."/>
            <person name="Castanera R."/>
            <person name="Culley D."/>
            <person name="Daum C."/>
            <person name="Ezra D."/>
            <person name="Gonzalez J."/>
            <person name="Henrissat B."/>
            <person name="Kuo A."/>
            <person name="Liang C."/>
            <person name="Lipzen A."/>
            <person name="Lutzoni F."/>
            <person name="Magnuson J."/>
            <person name="Mondo S."/>
            <person name="Nolan M."/>
            <person name="Ohm R."/>
            <person name="Pangilinan J."/>
            <person name="Park H.-J."/>
            <person name="Ramirez L."/>
            <person name="Alfaro M."/>
            <person name="Sun H."/>
            <person name="Tritt A."/>
            <person name="Yoshinaga Y."/>
            <person name="Zwiers L.-H."/>
            <person name="Turgeon B."/>
            <person name="Goodwin S."/>
            <person name="Spatafora J."/>
            <person name="Crous P."/>
            <person name="Grigoriev I."/>
        </authorList>
    </citation>
    <scope>NUCLEOTIDE SEQUENCE</scope>
    <source>
        <strain evidence="2">CBS 121167</strain>
    </source>
</reference>